<keyword evidence="1 2" id="KW-0238">DNA-binding</keyword>
<dbReference type="Proteomes" id="UP000010445">
    <property type="component" value="Unassembled WGS sequence"/>
</dbReference>
<dbReference type="PROSITE" id="PS50977">
    <property type="entry name" value="HTH_TETR_2"/>
    <property type="match status" value="1"/>
</dbReference>
<dbReference type="EMBL" id="AMEM01000018">
    <property type="protein sequence ID" value="EKX90182.1"/>
    <property type="molecule type" value="Genomic_DNA"/>
</dbReference>
<dbReference type="SUPFAM" id="SSF46689">
    <property type="entry name" value="Homeodomain-like"/>
    <property type="match status" value="1"/>
</dbReference>
<dbReference type="PRINTS" id="PR00455">
    <property type="entry name" value="HTHTETR"/>
</dbReference>
<dbReference type="HOGENOM" id="CLU_069356_11_0_11"/>
<accession>L1MG09</accession>
<evidence type="ECO:0000313" key="5">
    <source>
        <dbReference type="Proteomes" id="UP000010445"/>
    </source>
</evidence>
<gene>
    <name evidence="4" type="ORF">HMPREF9997_01397</name>
</gene>
<dbReference type="InterPro" id="IPR009057">
    <property type="entry name" value="Homeodomain-like_sf"/>
</dbReference>
<keyword evidence="5" id="KW-1185">Reference proteome</keyword>
<dbReference type="Gene3D" id="1.10.357.10">
    <property type="entry name" value="Tetracycline Repressor, domain 2"/>
    <property type="match status" value="1"/>
</dbReference>
<dbReference type="PANTHER" id="PTHR30055:SF174">
    <property type="entry name" value="TRANSCRIPTIONAL REGULATORY PROTEIN (PROBABLY TETR-FAMILY)-RELATED"/>
    <property type="match status" value="1"/>
</dbReference>
<dbReference type="InterPro" id="IPR050109">
    <property type="entry name" value="HTH-type_TetR-like_transc_reg"/>
</dbReference>
<dbReference type="Pfam" id="PF00440">
    <property type="entry name" value="TetR_N"/>
    <property type="match status" value="1"/>
</dbReference>
<evidence type="ECO:0000259" key="3">
    <source>
        <dbReference type="PROSITE" id="PS50977"/>
    </source>
</evidence>
<dbReference type="PATRIC" id="fig|1035195.3.peg.1254"/>
<reference evidence="4 5" key="1">
    <citation type="submission" date="2012-05" db="EMBL/GenBank/DDBJ databases">
        <authorList>
            <person name="Weinstock G."/>
            <person name="Sodergren E."/>
            <person name="Lobos E.A."/>
            <person name="Fulton L."/>
            <person name="Fulton R."/>
            <person name="Courtney L."/>
            <person name="Fronick C."/>
            <person name="O'Laughlin M."/>
            <person name="Godfrey J."/>
            <person name="Wilson R.M."/>
            <person name="Miner T."/>
            <person name="Farmer C."/>
            <person name="Delehaunty K."/>
            <person name="Cordes M."/>
            <person name="Minx P."/>
            <person name="Tomlinson C."/>
            <person name="Chen J."/>
            <person name="Wollam A."/>
            <person name="Pepin K.H."/>
            <person name="Bhonagiri V."/>
            <person name="Zhang X."/>
            <person name="Suruliraj S."/>
            <person name="Warren W."/>
            <person name="Mitreva M."/>
            <person name="Mardis E.R."/>
            <person name="Wilson R.K."/>
        </authorList>
    </citation>
    <scope>NUCLEOTIDE SEQUENCE [LARGE SCALE GENOMIC DNA]</scope>
    <source>
        <strain evidence="4 5">F0235</strain>
    </source>
</reference>
<evidence type="ECO:0000313" key="4">
    <source>
        <dbReference type="EMBL" id="EKX90182.1"/>
    </source>
</evidence>
<dbReference type="InterPro" id="IPR001647">
    <property type="entry name" value="HTH_TetR"/>
</dbReference>
<proteinExistence type="predicted"/>
<dbReference type="PANTHER" id="PTHR30055">
    <property type="entry name" value="HTH-TYPE TRANSCRIPTIONAL REGULATOR RUTR"/>
    <property type="match status" value="1"/>
</dbReference>
<dbReference type="GO" id="GO:0003700">
    <property type="term" value="F:DNA-binding transcription factor activity"/>
    <property type="evidence" value="ECO:0007669"/>
    <property type="project" value="TreeGrafter"/>
</dbReference>
<protein>
    <submittedName>
        <fullName evidence="4">Transcriptional regulator, TetR family</fullName>
    </submittedName>
</protein>
<evidence type="ECO:0000256" key="1">
    <source>
        <dbReference type="ARBA" id="ARBA00023125"/>
    </source>
</evidence>
<feature type="DNA-binding region" description="H-T-H motif" evidence="2">
    <location>
        <begin position="27"/>
        <end position="46"/>
    </location>
</feature>
<evidence type="ECO:0000256" key="2">
    <source>
        <dbReference type="PROSITE-ProRule" id="PRU00335"/>
    </source>
</evidence>
<organism evidence="4 5">
    <name type="scientific">Corynebacterium durum F0235</name>
    <dbReference type="NCBI Taxonomy" id="1035195"/>
    <lineage>
        <taxon>Bacteria</taxon>
        <taxon>Bacillati</taxon>
        <taxon>Actinomycetota</taxon>
        <taxon>Actinomycetes</taxon>
        <taxon>Mycobacteriales</taxon>
        <taxon>Corynebacteriaceae</taxon>
        <taxon>Corynebacterium</taxon>
    </lineage>
</organism>
<dbReference type="STRING" id="1035195.HMPREF9997_01397"/>
<sequence length="189" mass="20774">MAPEQRQALIISAAIDVFSTSAYEATPLARIAKAAGTSEALIHKYFDNKATLYAQALATTYRELRERQKDADHPEHATRERICTGLLVYLDFLTEQPPGWAAILAHPGNEPQPAVEVRTNAIQDYASTIVDMIGGIHLDRDLYAINGFFGFLAVACLRWIEQGCPDDHRHSLIDAALGGLQGALGDWRS</sequence>
<comment type="caution">
    <text evidence="4">The sequence shown here is derived from an EMBL/GenBank/DDBJ whole genome shotgun (WGS) entry which is preliminary data.</text>
</comment>
<dbReference type="GO" id="GO:0000976">
    <property type="term" value="F:transcription cis-regulatory region binding"/>
    <property type="evidence" value="ECO:0007669"/>
    <property type="project" value="TreeGrafter"/>
</dbReference>
<dbReference type="AlphaFoldDB" id="L1MG09"/>
<name>L1MG09_9CORY</name>
<feature type="domain" description="HTH tetR-type" evidence="3">
    <location>
        <begin position="4"/>
        <end position="64"/>
    </location>
</feature>
<dbReference type="eggNOG" id="COG1309">
    <property type="taxonomic scope" value="Bacteria"/>
</dbReference>